<dbReference type="AlphaFoldDB" id="A0A0G4IQY0"/>
<keyword evidence="3" id="KW-1185">Reference proteome</keyword>
<evidence type="ECO:0000313" key="3">
    <source>
        <dbReference type="Proteomes" id="UP000039324"/>
    </source>
</evidence>
<protein>
    <recommendedName>
        <fullName evidence="5">F-box domain-containing protein</fullName>
    </recommendedName>
</protein>
<geneLocation type="mitochondrion" evidence="2"/>
<organism evidence="1 3">
    <name type="scientific">Plasmodiophora brassicae</name>
    <name type="common">Clubroot disease agent</name>
    <dbReference type="NCBI Taxonomy" id="37360"/>
    <lineage>
        <taxon>Eukaryota</taxon>
        <taxon>Sar</taxon>
        <taxon>Rhizaria</taxon>
        <taxon>Endomyxa</taxon>
        <taxon>Phytomyxea</taxon>
        <taxon>Plasmodiophorida</taxon>
        <taxon>Plasmodiophoridae</taxon>
        <taxon>Plasmodiophora</taxon>
    </lineage>
</organism>
<dbReference type="EMBL" id="CDSF01000080">
    <property type="protein sequence ID" value="CEO97763.1"/>
    <property type="molecule type" value="Genomic_DNA"/>
</dbReference>
<gene>
    <name evidence="1" type="ORF">PBRA_005877</name>
    <name evidence="2" type="ORF">PLBR_LOCUS5524</name>
</gene>
<reference evidence="1 3" key="1">
    <citation type="submission" date="2015-02" db="EMBL/GenBank/DDBJ databases">
        <authorList>
            <person name="Chooi Y.-H."/>
        </authorList>
    </citation>
    <scope>NUCLEOTIDE SEQUENCE [LARGE SCALE GENOMIC DNA]</scope>
    <source>
        <strain evidence="1">E3</strain>
    </source>
</reference>
<dbReference type="Proteomes" id="UP000039324">
    <property type="component" value="Unassembled WGS sequence"/>
</dbReference>
<reference evidence="2 4" key="2">
    <citation type="submission" date="2018-03" db="EMBL/GenBank/DDBJ databases">
        <authorList>
            <person name="Fogelqvist J."/>
        </authorList>
    </citation>
    <scope>NUCLEOTIDE SEQUENCE [LARGE SCALE GENOMIC DNA]</scope>
</reference>
<evidence type="ECO:0000313" key="1">
    <source>
        <dbReference type="EMBL" id="CEO97763.1"/>
    </source>
</evidence>
<proteinExistence type="predicted"/>
<accession>A0A0G4IQY0</accession>
<keyword evidence="2" id="KW-0496">Mitochondrion</keyword>
<dbReference type="Proteomes" id="UP000290189">
    <property type="component" value="Unassembled WGS sequence"/>
</dbReference>
<dbReference type="EMBL" id="OVEO01000009">
    <property type="protein sequence ID" value="SPQ98309.1"/>
    <property type="molecule type" value="Genomic_DNA"/>
</dbReference>
<evidence type="ECO:0000313" key="4">
    <source>
        <dbReference type="Proteomes" id="UP000290189"/>
    </source>
</evidence>
<evidence type="ECO:0000313" key="2">
    <source>
        <dbReference type="EMBL" id="SPQ98309.1"/>
    </source>
</evidence>
<name>A0A0G4IQY0_PLABS</name>
<sequence>MADADVSVLAARAVAACADLERAALANEAARERHADGQRRAAVATLEYARSQIERWRVEDADLSSATDRLCHDADRSRAALQTQHAHIDTLASQLDIQNCIVSHEADERRRPEPATWPAVCTFLGLDTLAALHRVCKAWRRELLRSHAYRYVKRPPARVEAPTSALTHNRYTLVLSPLDTSSYICAVERRDCTSCRSGASVSEGLTLSLCERESSPAHADALTFCQTAIALDGCVQEMASDTKRQQKLLSDIEAQIAANALIEQEVRSAFEAQGKVALDLKTQMASDAHTCLFLETHLAALRERELRTQRADKEPEPVANERAELLRQIAILANALDHPTSDAGLP</sequence>
<evidence type="ECO:0008006" key="5">
    <source>
        <dbReference type="Google" id="ProtNLM"/>
    </source>
</evidence>